<sequence length="454" mass="48445">MRVSIAVAAATALAPFARAHGGLGLPQVHGLVDSLDRRFDALVSSYRTGIFGLNSPGGSVLETRASAQECGEGIGSCPEDRGCCSTAGYCGSNSSYCQSPGCQYQYGPGCPEHLKPEGKSTESIPRAKIGSVPYGNGIWGGFQACKNPGHVAITYDDGPMKDFTTTILDLFKKYDAKATFFVTGNNNGKGQIDKTQEYIDVIKRMDTEGHQIASHTWTHLDLSKIDPDTRKQQILNLEGALNNIVGKIPTYIRPPYSSCNSESGCEQFMRDMGYHVIYFKLDTDDYQQNPRGTFQNSLDWFKGNMTAPGMSPEKNSTISISHDIIEKTANELTELMLKTITDLGYKGVTVGECFGDPKDNWYRQFGDSADRVGASVSSSSNASISSTSETSRERSSETSSASSTSGSVATLPSGSSTASSAPAPAQTGRAATTIIENASITILALIVALTSAVL</sequence>
<proteinExistence type="predicted"/>
<reference evidence="1" key="1">
    <citation type="submission" date="2022-11" db="EMBL/GenBank/DDBJ databases">
        <title>Genome Sequence of Boeremia exigua.</title>
        <authorList>
            <person name="Buettner E."/>
        </authorList>
    </citation>
    <scope>NUCLEOTIDE SEQUENCE</scope>
    <source>
        <strain evidence="1">CU02</strain>
    </source>
</reference>
<keyword evidence="2" id="KW-1185">Reference proteome</keyword>
<protein>
    <submittedName>
        <fullName evidence="1">Uncharacterized protein</fullName>
    </submittedName>
</protein>
<organism evidence="1 2">
    <name type="scientific">Boeremia exigua</name>
    <dbReference type="NCBI Taxonomy" id="749465"/>
    <lineage>
        <taxon>Eukaryota</taxon>
        <taxon>Fungi</taxon>
        <taxon>Dikarya</taxon>
        <taxon>Ascomycota</taxon>
        <taxon>Pezizomycotina</taxon>
        <taxon>Dothideomycetes</taxon>
        <taxon>Pleosporomycetidae</taxon>
        <taxon>Pleosporales</taxon>
        <taxon>Pleosporineae</taxon>
        <taxon>Didymellaceae</taxon>
        <taxon>Boeremia</taxon>
    </lineage>
</organism>
<evidence type="ECO:0000313" key="2">
    <source>
        <dbReference type="Proteomes" id="UP001153331"/>
    </source>
</evidence>
<comment type="caution">
    <text evidence="1">The sequence shown here is derived from an EMBL/GenBank/DDBJ whole genome shotgun (WGS) entry which is preliminary data.</text>
</comment>
<dbReference type="Proteomes" id="UP001153331">
    <property type="component" value="Unassembled WGS sequence"/>
</dbReference>
<gene>
    <name evidence="1" type="ORF">OPT61_g2690</name>
</gene>
<evidence type="ECO:0000313" key="1">
    <source>
        <dbReference type="EMBL" id="KAJ8115722.1"/>
    </source>
</evidence>
<dbReference type="EMBL" id="JAPHNI010000125">
    <property type="protein sequence ID" value="KAJ8115722.1"/>
    <property type="molecule type" value="Genomic_DNA"/>
</dbReference>
<accession>A0ACC2IKU1</accession>
<name>A0ACC2IKU1_9PLEO</name>